<gene>
    <name evidence="2" type="ORF">Tsubulata_029349</name>
</gene>
<proteinExistence type="predicted"/>
<dbReference type="PROSITE" id="PS50181">
    <property type="entry name" value="FBOX"/>
    <property type="match status" value="1"/>
</dbReference>
<dbReference type="InterPro" id="IPR017451">
    <property type="entry name" value="F-box-assoc_interact_dom"/>
</dbReference>
<dbReference type="SMART" id="SM00256">
    <property type="entry name" value="FBOX"/>
    <property type="match status" value="1"/>
</dbReference>
<sequence>MSDNIPEDVIVSILTKLPAKSLLRFRCVSKAWQGLITSSTFIDLHLSTTTISNNLLIVRRGIERYFLYPGEHFPQNSDKGLHCPLRSSYNSYLGLQVVGVCHGVVCMCDEGPKYVKVALWNPSIRRTILLPDPNITFKPRGKLTACWGFGHDSSSNDYKVVRLVDLSGRDIDHGRDPLPPLAEVYSLKCGRWQMVPNDVKLNFDSDDDKASVCLNGACHWLARSWDPLNKVLKLGRILSFDWSGEVFVDIPVPDCVLSSCSLSSVGVFDGCLTLLPSLIDNPNLRRFPIWVMKEYGVVESWTKLLTVDVRNHINTELGGLRGNGEILFVTVPELFRVKIFSYDPKSKEFSDCYSCIADDLLYGEGLEESLVLANEENGVWDLDAYASNGNATSINRSTVEADGEGKEKNEEGLALVAEIAKALEEGASIDKFIQHGKGTGEKTA</sequence>
<dbReference type="Pfam" id="PF00646">
    <property type="entry name" value="F-box"/>
    <property type="match status" value="1"/>
</dbReference>
<protein>
    <recommendedName>
        <fullName evidence="1">F-box domain-containing protein</fullName>
    </recommendedName>
</protein>
<evidence type="ECO:0000259" key="1">
    <source>
        <dbReference type="PROSITE" id="PS50181"/>
    </source>
</evidence>
<dbReference type="SUPFAM" id="SSF81383">
    <property type="entry name" value="F-box domain"/>
    <property type="match status" value="1"/>
</dbReference>
<dbReference type="AlphaFoldDB" id="A0A9Q0JDQ2"/>
<evidence type="ECO:0000313" key="3">
    <source>
        <dbReference type="Proteomes" id="UP001141552"/>
    </source>
</evidence>
<dbReference type="PANTHER" id="PTHR31672:SF10">
    <property type="entry name" value="F-BOX DOMAIN-CONTAINING PROTEIN"/>
    <property type="match status" value="1"/>
</dbReference>
<dbReference type="InterPro" id="IPR006527">
    <property type="entry name" value="F-box-assoc_dom_typ1"/>
</dbReference>
<dbReference type="CDD" id="cd22157">
    <property type="entry name" value="F-box_AtFBW1-like"/>
    <property type="match status" value="1"/>
</dbReference>
<dbReference type="NCBIfam" id="TIGR01640">
    <property type="entry name" value="F_box_assoc_1"/>
    <property type="match status" value="1"/>
</dbReference>
<reference evidence="2" key="2">
    <citation type="journal article" date="2023" name="Plants (Basel)">
        <title>Annotation of the Turnera subulata (Passifloraceae) Draft Genome Reveals the S-Locus Evolved after the Divergence of Turneroideae from Passifloroideae in a Stepwise Manner.</title>
        <authorList>
            <person name="Henning P.M."/>
            <person name="Roalson E.H."/>
            <person name="Mir W."/>
            <person name="McCubbin A.G."/>
            <person name="Shore J.S."/>
        </authorList>
    </citation>
    <scope>NUCLEOTIDE SEQUENCE</scope>
    <source>
        <strain evidence="2">F60SS</strain>
    </source>
</reference>
<feature type="domain" description="F-box" evidence="1">
    <location>
        <begin position="1"/>
        <end position="44"/>
    </location>
</feature>
<comment type="caution">
    <text evidence="2">The sequence shown here is derived from an EMBL/GenBank/DDBJ whole genome shotgun (WGS) entry which is preliminary data.</text>
</comment>
<dbReference type="Gene3D" id="1.20.1280.50">
    <property type="match status" value="1"/>
</dbReference>
<dbReference type="InterPro" id="IPR050796">
    <property type="entry name" value="SCF_F-box_component"/>
</dbReference>
<name>A0A9Q0JDQ2_9ROSI</name>
<organism evidence="2 3">
    <name type="scientific">Turnera subulata</name>
    <dbReference type="NCBI Taxonomy" id="218843"/>
    <lineage>
        <taxon>Eukaryota</taxon>
        <taxon>Viridiplantae</taxon>
        <taxon>Streptophyta</taxon>
        <taxon>Embryophyta</taxon>
        <taxon>Tracheophyta</taxon>
        <taxon>Spermatophyta</taxon>
        <taxon>Magnoliopsida</taxon>
        <taxon>eudicotyledons</taxon>
        <taxon>Gunneridae</taxon>
        <taxon>Pentapetalae</taxon>
        <taxon>rosids</taxon>
        <taxon>fabids</taxon>
        <taxon>Malpighiales</taxon>
        <taxon>Passifloraceae</taxon>
        <taxon>Turnera</taxon>
    </lineage>
</organism>
<evidence type="ECO:0000313" key="2">
    <source>
        <dbReference type="EMBL" id="KAJ4837823.1"/>
    </source>
</evidence>
<dbReference type="OrthoDB" id="836040at2759"/>
<dbReference type="InterPro" id="IPR001810">
    <property type="entry name" value="F-box_dom"/>
</dbReference>
<dbReference type="Proteomes" id="UP001141552">
    <property type="component" value="Unassembled WGS sequence"/>
</dbReference>
<reference evidence="2" key="1">
    <citation type="submission" date="2022-02" db="EMBL/GenBank/DDBJ databases">
        <authorList>
            <person name="Henning P.M."/>
            <person name="McCubbin A.G."/>
            <person name="Shore J.S."/>
        </authorList>
    </citation>
    <scope>NUCLEOTIDE SEQUENCE</scope>
    <source>
        <strain evidence="2">F60SS</strain>
        <tissue evidence="2">Leaves</tissue>
    </source>
</reference>
<dbReference type="InterPro" id="IPR036047">
    <property type="entry name" value="F-box-like_dom_sf"/>
</dbReference>
<accession>A0A9Q0JDQ2</accession>
<keyword evidence="3" id="KW-1185">Reference proteome</keyword>
<dbReference type="EMBL" id="JAKUCV010003722">
    <property type="protein sequence ID" value="KAJ4837823.1"/>
    <property type="molecule type" value="Genomic_DNA"/>
</dbReference>
<dbReference type="Pfam" id="PF07734">
    <property type="entry name" value="FBA_1"/>
    <property type="match status" value="1"/>
</dbReference>
<dbReference type="PANTHER" id="PTHR31672">
    <property type="entry name" value="BNACNNG10540D PROTEIN"/>
    <property type="match status" value="1"/>
</dbReference>